<dbReference type="EMBL" id="CP002998">
    <property type="protein sequence ID" value="AEM20464.1"/>
    <property type="molecule type" value="Genomic_DNA"/>
</dbReference>
<dbReference type="RefSeq" id="WP_002965630.1">
    <property type="nucleotide sequence ID" value="NC_004311.2"/>
</dbReference>
<dbReference type="KEGG" id="bms:BRA1020"/>
<dbReference type="GeneID" id="93014893"/>
<protein>
    <submittedName>
        <fullName evidence="1">Uncharacterized protein</fullName>
    </submittedName>
</protein>
<dbReference type="HOGENOM" id="CLU_2714503_0_0_5"/>
<dbReference type="AlphaFoldDB" id="A0A0H3G7N6"/>
<reference evidence="1 2" key="1">
    <citation type="journal article" date="2011" name="J. Bacteriol.">
        <title>Revised genome sequence of Brucella suis 1330.</title>
        <authorList>
            <person name="Tae H."/>
            <person name="Shallom S."/>
            <person name="Settlage R."/>
            <person name="Preston D."/>
            <person name="Adams L.G."/>
            <person name="Garner H.R."/>
        </authorList>
    </citation>
    <scope>NUCLEOTIDE SEQUENCE [LARGE SCALE GENOMIC DNA]</scope>
    <source>
        <strain evidence="1 2">1330</strain>
    </source>
</reference>
<dbReference type="Proteomes" id="UP000007104">
    <property type="component" value="Chromosome II"/>
</dbReference>
<accession>A0A0H3G7N6</accession>
<evidence type="ECO:0000313" key="2">
    <source>
        <dbReference type="Proteomes" id="UP000007104"/>
    </source>
</evidence>
<name>A0A0H3G7N6_BRUSU</name>
<sequence>MAMPTLRGLTLFSPPPIRRVTFAPAGLRTVYAVRCRVEPAPVQSMIPEDEKQFSDKIVFKRKTESRRAAHRGIK</sequence>
<evidence type="ECO:0000313" key="1">
    <source>
        <dbReference type="EMBL" id="AEM20464.1"/>
    </source>
</evidence>
<organism evidence="1 2">
    <name type="scientific">Brucella suis biovar 1 (strain 1330)</name>
    <dbReference type="NCBI Taxonomy" id="204722"/>
    <lineage>
        <taxon>Bacteria</taxon>
        <taxon>Pseudomonadati</taxon>
        <taxon>Pseudomonadota</taxon>
        <taxon>Alphaproteobacteria</taxon>
        <taxon>Hyphomicrobiales</taxon>
        <taxon>Brucellaceae</taxon>
        <taxon>Brucella/Ochrobactrum group</taxon>
        <taxon>Brucella</taxon>
    </lineage>
</organism>
<gene>
    <name evidence="1" type="ordered locus">BS1330_II1012</name>
</gene>
<keyword evidence="2" id="KW-1185">Reference proteome</keyword>
<proteinExistence type="predicted"/>
<dbReference type="PATRIC" id="fig|204722.21.peg.1099"/>
<dbReference type="KEGG" id="bsi:BS1330_II1012"/>